<gene>
    <name evidence="1" type="ORF">DI640_13025</name>
</gene>
<dbReference type="Proteomes" id="UP000249555">
    <property type="component" value="Unassembled WGS sequence"/>
</dbReference>
<dbReference type="AlphaFoldDB" id="A0A2W4YQH5"/>
<dbReference type="EMBL" id="QFMX01000013">
    <property type="protein sequence ID" value="PZO72290.1"/>
    <property type="molecule type" value="Genomic_DNA"/>
</dbReference>
<protein>
    <submittedName>
        <fullName evidence="1">Uncharacterized protein</fullName>
    </submittedName>
</protein>
<proteinExistence type="predicted"/>
<comment type="caution">
    <text evidence="1">The sequence shown here is derived from an EMBL/GenBank/DDBJ whole genome shotgun (WGS) entry which is preliminary data.</text>
</comment>
<reference evidence="1 2" key="1">
    <citation type="submission" date="2017-08" db="EMBL/GenBank/DDBJ databases">
        <title>Infants hospitalized years apart are colonized by the same room-sourced microbial strains.</title>
        <authorList>
            <person name="Brooks B."/>
            <person name="Olm M.R."/>
            <person name="Firek B.A."/>
            <person name="Baker R."/>
            <person name="Thomas B.C."/>
            <person name="Morowitz M.J."/>
            <person name="Banfield J.F."/>
        </authorList>
    </citation>
    <scope>NUCLEOTIDE SEQUENCE [LARGE SCALE GENOMIC DNA]</scope>
    <source>
        <strain evidence="1">S2_018_000_R3_119</strain>
    </source>
</reference>
<evidence type="ECO:0000313" key="2">
    <source>
        <dbReference type="Proteomes" id="UP000249555"/>
    </source>
</evidence>
<name>A0A2W4YQH5_9SPHN</name>
<evidence type="ECO:0000313" key="1">
    <source>
        <dbReference type="EMBL" id="PZO72290.1"/>
    </source>
</evidence>
<accession>A0A2W4YQH5</accession>
<organism evidence="1 2">
    <name type="scientific">Sphingomonas taxi</name>
    <dbReference type="NCBI Taxonomy" id="1549858"/>
    <lineage>
        <taxon>Bacteria</taxon>
        <taxon>Pseudomonadati</taxon>
        <taxon>Pseudomonadota</taxon>
        <taxon>Alphaproteobacteria</taxon>
        <taxon>Sphingomonadales</taxon>
        <taxon>Sphingomonadaceae</taxon>
        <taxon>Sphingomonas</taxon>
    </lineage>
</organism>
<sequence length="66" mass="7478">MFNTLTKLGHKVSCCDEVLLSDASWWYLHVVLEGQHYVALTPKTGDDNVDAVAFTHRAIAFVTRER</sequence>